<dbReference type="Gene3D" id="2.60.40.420">
    <property type="entry name" value="Cupredoxins - blue copper proteins"/>
    <property type="match status" value="1"/>
</dbReference>
<dbReference type="PANTHER" id="PTHR36507">
    <property type="entry name" value="BLL1555 PROTEIN"/>
    <property type="match status" value="1"/>
</dbReference>
<evidence type="ECO:0000313" key="11">
    <source>
        <dbReference type="EMBL" id="WSD17362.1"/>
    </source>
</evidence>
<feature type="compositionally biased region" description="Gly residues" evidence="8">
    <location>
        <begin position="157"/>
        <end position="173"/>
    </location>
</feature>
<dbReference type="SUPFAM" id="SSF49503">
    <property type="entry name" value="Cupredoxins"/>
    <property type="match status" value="1"/>
</dbReference>
<dbReference type="PRINTS" id="PR00155">
    <property type="entry name" value="AMICYANIN"/>
</dbReference>
<reference evidence="11 12" key="1">
    <citation type="submission" date="2022-10" db="EMBL/GenBank/DDBJ databases">
        <title>The complete genomes of actinobacterial strains from the NBC collection.</title>
        <authorList>
            <person name="Joergensen T.S."/>
            <person name="Alvarez Arevalo M."/>
            <person name="Sterndorff E.B."/>
            <person name="Faurdal D."/>
            <person name="Vuksanovic O."/>
            <person name="Mourched A.-S."/>
            <person name="Charusanti P."/>
            <person name="Shaw S."/>
            <person name="Blin K."/>
            <person name="Weber T."/>
        </authorList>
    </citation>
    <scope>NUCLEOTIDE SEQUENCE [LARGE SCALE GENOMIC DNA]</scope>
    <source>
        <strain evidence="11 12">NBC 01752</strain>
    </source>
</reference>
<accession>A0ABZ1HFH4</accession>
<dbReference type="Pfam" id="PF00127">
    <property type="entry name" value="Copper-bind"/>
    <property type="match status" value="1"/>
</dbReference>
<keyword evidence="9" id="KW-0812">Transmembrane</keyword>
<feature type="domain" description="Blue (type 1) copper" evidence="10">
    <location>
        <begin position="61"/>
        <end position="137"/>
    </location>
</feature>
<evidence type="ECO:0000256" key="7">
    <source>
        <dbReference type="ARBA" id="ARBA00023008"/>
    </source>
</evidence>
<dbReference type="PANTHER" id="PTHR36507:SF1">
    <property type="entry name" value="BLL1555 PROTEIN"/>
    <property type="match status" value="1"/>
</dbReference>
<evidence type="ECO:0000256" key="5">
    <source>
        <dbReference type="ARBA" id="ARBA00022764"/>
    </source>
</evidence>
<keyword evidence="3" id="KW-0813">Transport</keyword>
<dbReference type="InterPro" id="IPR000923">
    <property type="entry name" value="BlueCu_1"/>
</dbReference>
<comment type="subcellular location">
    <subcellularLocation>
        <location evidence="2">Periplasm</location>
    </subcellularLocation>
</comment>
<keyword evidence="5" id="KW-0574">Periplasm</keyword>
<evidence type="ECO:0000256" key="6">
    <source>
        <dbReference type="ARBA" id="ARBA00022982"/>
    </source>
</evidence>
<dbReference type="InterPro" id="IPR002386">
    <property type="entry name" value="Amicyanin/Pseudoazurin"/>
</dbReference>
<sequence length="268" mass="26456">MSAGRRGRRGRRMPPGVAAPAAPAALSAPAVFSVLVLLVPLLLLWAAPGPASAATYRVAMKGYAFSPTALTVPVGSTVTWTNQDTAPHDVKTTSGPVSIHSPMLQKGQSWSFTFTTAGSYGYYCTVHPDMTARIVVQAAPTPAAPTHTHTGSDGHESGTGAGTGAGTGTGSGTGHHTAPTASAASPAGRSKSPTPTKSPSAPPTSAPAAAAAPSAAGPAATPQAMEPTASARPLDGLLVLAGVVAGVAVLCLLLVGSRSAAREKQDAT</sequence>
<feature type="transmembrane region" description="Helical" evidence="9">
    <location>
        <begin position="236"/>
        <end position="255"/>
    </location>
</feature>
<evidence type="ECO:0000313" key="12">
    <source>
        <dbReference type="Proteomes" id="UP001340816"/>
    </source>
</evidence>
<dbReference type="InterPro" id="IPR008972">
    <property type="entry name" value="Cupredoxin"/>
</dbReference>
<proteinExistence type="predicted"/>
<organism evidence="11 12">
    <name type="scientific">Streptomyces phaeochromogenes</name>
    <dbReference type="NCBI Taxonomy" id="1923"/>
    <lineage>
        <taxon>Bacteria</taxon>
        <taxon>Bacillati</taxon>
        <taxon>Actinomycetota</taxon>
        <taxon>Actinomycetes</taxon>
        <taxon>Kitasatosporales</taxon>
        <taxon>Streptomycetaceae</taxon>
        <taxon>Streptomyces</taxon>
        <taxon>Streptomyces phaeochromogenes group</taxon>
    </lineage>
</organism>
<evidence type="ECO:0000256" key="9">
    <source>
        <dbReference type="SAM" id="Phobius"/>
    </source>
</evidence>
<dbReference type="InterPro" id="IPR052721">
    <property type="entry name" value="ET_Amicyanin"/>
</dbReference>
<evidence type="ECO:0000259" key="10">
    <source>
        <dbReference type="Pfam" id="PF00127"/>
    </source>
</evidence>
<dbReference type="Proteomes" id="UP001340816">
    <property type="component" value="Chromosome"/>
</dbReference>
<comment type="cofactor">
    <cofactor evidence="1">
        <name>Cu cation</name>
        <dbReference type="ChEBI" id="CHEBI:23378"/>
    </cofactor>
</comment>
<evidence type="ECO:0000256" key="2">
    <source>
        <dbReference type="ARBA" id="ARBA00004418"/>
    </source>
</evidence>
<evidence type="ECO:0000256" key="4">
    <source>
        <dbReference type="ARBA" id="ARBA00022723"/>
    </source>
</evidence>
<protein>
    <submittedName>
        <fullName evidence="11">Cupredoxin family copper-binding protein</fullName>
    </submittedName>
</protein>
<feature type="compositionally biased region" description="Low complexity" evidence="8">
    <location>
        <begin position="174"/>
        <end position="199"/>
    </location>
</feature>
<keyword evidence="9" id="KW-1133">Transmembrane helix</keyword>
<dbReference type="EMBL" id="CP109135">
    <property type="protein sequence ID" value="WSD17362.1"/>
    <property type="molecule type" value="Genomic_DNA"/>
</dbReference>
<feature type="compositionally biased region" description="Low complexity" evidence="8">
    <location>
        <begin position="206"/>
        <end position="222"/>
    </location>
</feature>
<keyword evidence="7" id="KW-0186">Copper</keyword>
<dbReference type="RefSeq" id="WP_326760520.1">
    <property type="nucleotide sequence ID" value="NZ_CP109135.1"/>
</dbReference>
<keyword evidence="12" id="KW-1185">Reference proteome</keyword>
<keyword evidence="4" id="KW-0479">Metal-binding</keyword>
<keyword evidence="9" id="KW-0472">Membrane</keyword>
<keyword evidence="6" id="KW-0249">Electron transport</keyword>
<name>A0ABZ1HFH4_STRPH</name>
<dbReference type="CDD" id="cd13921">
    <property type="entry name" value="Amicyanin"/>
    <property type="match status" value="1"/>
</dbReference>
<gene>
    <name evidence="11" type="ORF">OHB35_31290</name>
</gene>
<evidence type="ECO:0000256" key="8">
    <source>
        <dbReference type="SAM" id="MobiDB-lite"/>
    </source>
</evidence>
<feature type="region of interest" description="Disordered" evidence="8">
    <location>
        <begin position="142"/>
        <end position="227"/>
    </location>
</feature>
<dbReference type="InterPro" id="IPR035668">
    <property type="entry name" value="Amicyanin"/>
</dbReference>
<evidence type="ECO:0000256" key="3">
    <source>
        <dbReference type="ARBA" id="ARBA00022448"/>
    </source>
</evidence>
<evidence type="ECO:0000256" key="1">
    <source>
        <dbReference type="ARBA" id="ARBA00001935"/>
    </source>
</evidence>